<keyword evidence="2" id="KW-0175">Coiled coil</keyword>
<feature type="coiled-coil region" evidence="2">
    <location>
        <begin position="809"/>
        <end position="836"/>
    </location>
</feature>
<dbReference type="Gene3D" id="1.25.40.10">
    <property type="entry name" value="Tetratricopeptide repeat domain"/>
    <property type="match status" value="3"/>
</dbReference>
<keyword evidence="1" id="KW-0802">TPR repeat</keyword>
<sequence length="1699" mass="192804">MTTRTWEHLFTCKWTVEGQLDITGFPEDMPMSLQFYLTSIRPEKWPRALKLIQQGEGHCFANEIGILFPFDYESSSSEEDQPSRGPLPEDEVEFFAGYFPKDRVKKNVFLQIVEKCLDERKKSFCPLDRENEFLDYVRRETTPKRAMYQDLPEPGSTGIERTTSVDSLAFPTTSKQTGIVHPFLDTLNLATDIPEEDTNFTNWVTNHDTKQLALSYRMETGRLKSLELKHEITKRQVESQRHIVQHLQKEVTRLTKEQETVQKVLLEDKEKNKELTEANESMEAIINDLLAQKTKLTNKLAIVGHEEHVPHKKALDESVPEETVPSTHCQMESEMSHTAMDLHQLTTSRSTADTHKDIADVKEKGDGDPAVHDGKRSASTQDQSRTTSVPADRNMTSLPEDLRVVAMRLTTAAGQERGALKGGTAHKEGEALISLADRHLEKGKVSKDSTEFDKAAGLYAAALLQCTDPDIGETTEHPIGFTEKADYDSTAEGNVLRVAKICFKVDRGRSVWGGYAVEEEYRKTLVTAITKGDTLLEQEVLKSLGDRHLEKGKAMLDVSQLSKAAALYNKALTRCEGSDGKQTLLHRIRYTEKLEEYIKQKKRRSAMKRKEFITRQVEINERLRRNRLQEHLRQLQKPAFDLAEEYFSDTDPTVKQYQRDEKPVRTLADVNKERIKQAGDGRNTEAFHMTRQYSDHFKKGESSLARADLDSAEQHFAAVLKTVHVRDPTAQQYQREVEPLCKLGDVYSKRGQQTGEGGDFVKAAALYNAAIARSEDHVLSGNIGAGIREVEKSFIKCVLGVGLGFNVNQDNTERHKKQLKEMRDQIKLEMETIDQQLDPYVHDEDDPCVREIEAKRAQAVRLLVEKITQQRKEFISLLVEECFGLMGPPPCKYALIGLATELVTPYSDLEFAILVEKESEECVAYFRNLTHYLHLKVVNLGETILPALGIRSLNDFSSQDPLDDWYYDSITPHGFAFDGSMPMASKTPLGRHGSKTKPPNELICTPENMCSKLQDDITLHLKKGYHLATILRNPCLIAGNQSLIDTYMGTTAKILQADGSKMAQQLTQEALRETSESYNDTSTITARLIDVKKELYRFPTVAIDCLALSSGIVPTTVWETIEEMEKQLVISSNNAHHLKVLTSISAELRLRTHLANGGQKENLSYLVSIESLQMIPVHDEVPSNALNTVFHLPNEKQLFRYYQTAVPLKSFLYQRSGERPVLTACVDHDLYDNSPRVQGIIYTELCKYSLAISSYAEALKKVETSTNEKMTLLRNLGDACLSVGDYPKAISYNEHALEMYRSIHGESTAHLDIAMSLNELGKAWSNLGDQRKAIRYFEQALQMKMSIYGQTKAHPDIAMSLNNLGHAWYNLGDIRKAISYNEQAIQMYKVIYGTKHPEIAKLLNQLGQALDRLGDYQRAISYHNEALQMYMSIYDLNTAHPHIAAVLVCMGRVCLHLGDYRKAISYYQQSLQMYKSIYGPNVAHPDIARLLHNLGQAWGYLDHHTKAINYLEQALQMYRSIYGQTKAHPDIATSLENLGGAWYDLGDYRKAISYIEQSLVMRRIIYGVNKAHPDIAMSLNNLGSTWLSLGDYRKAISCYEQALHMHMVIFGHDAEHPHITISLHNMGMAWLRLGDYNKAITYFEQTLQMLKSIYGQTTAHPDISRLLNNLGKAWFHLGDHRKSLSYHEEALKLYWSTYV</sequence>
<dbReference type="SMART" id="SM00028">
    <property type="entry name" value="TPR"/>
    <property type="match status" value="14"/>
</dbReference>
<evidence type="ECO:0000256" key="2">
    <source>
        <dbReference type="SAM" id="Coils"/>
    </source>
</evidence>
<dbReference type="InterPro" id="IPR019734">
    <property type="entry name" value="TPR_rpt"/>
</dbReference>
<dbReference type="SUPFAM" id="SSF81901">
    <property type="entry name" value="HCP-like"/>
    <property type="match status" value="1"/>
</dbReference>
<proteinExistence type="predicted"/>
<dbReference type="PANTHER" id="PTHR19959:SF119">
    <property type="entry name" value="FUNGAL LIPASE-LIKE DOMAIN-CONTAINING PROTEIN"/>
    <property type="match status" value="1"/>
</dbReference>
<organism evidence="4 5">
    <name type="scientific">Branchiostoma belcheri</name>
    <name type="common">Amphioxus</name>
    <dbReference type="NCBI Taxonomy" id="7741"/>
    <lineage>
        <taxon>Eukaryota</taxon>
        <taxon>Metazoa</taxon>
        <taxon>Chordata</taxon>
        <taxon>Cephalochordata</taxon>
        <taxon>Leptocardii</taxon>
        <taxon>Amphioxiformes</taxon>
        <taxon>Branchiostomatidae</taxon>
        <taxon>Branchiostoma</taxon>
    </lineage>
</organism>
<feature type="coiled-coil region" evidence="2">
    <location>
        <begin position="237"/>
        <end position="299"/>
    </location>
</feature>
<feature type="region of interest" description="Disordered" evidence="3">
    <location>
        <begin position="311"/>
        <end position="330"/>
    </location>
</feature>
<accession>A0A6P4ZM13</accession>
<dbReference type="PROSITE" id="PS50293">
    <property type="entry name" value="TPR_REGION"/>
    <property type="match status" value="1"/>
</dbReference>
<dbReference type="GeneID" id="109474756"/>
<feature type="repeat" description="TPR" evidence="1">
    <location>
        <begin position="1576"/>
        <end position="1609"/>
    </location>
</feature>
<keyword evidence="4" id="KW-1185">Reference proteome</keyword>
<feature type="region of interest" description="Disordered" evidence="3">
    <location>
        <begin position="360"/>
        <end position="394"/>
    </location>
</feature>
<evidence type="ECO:0000313" key="4">
    <source>
        <dbReference type="Proteomes" id="UP000515135"/>
    </source>
</evidence>
<dbReference type="Pfam" id="PF13424">
    <property type="entry name" value="TPR_12"/>
    <property type="match status" value="5"/>
</dbReference>
<dbReference type="SUPFAM" id="SSF48452">
    <property type="entry name" value="TPR-like"/>
    <property type="match status" value="2"/>
</dbReference>
<evidence type="ECO:0000256" key="3">
    <source>
        <dbReference type="SAM" id="MobiDB-lite"/>
    </source>
</evidence>
<dbReference type="KEGG" id="bbel:109474756"/>
<gene>
    <name evidence="5" type="primary">LOC109474756</name>
</gene>
<feature type="repeat" description="TPR" evidence="1">
    <location>
        <begin position="1400"/>
        <end position="1433"/>
    </location>
</feature>
<feature type="repeat" description="TPR" evidence="1">
    <location>
        <begin position="1314"/>
        <end position="1347"/>
    </location>
</feature>
<evidence type="ECO:0000313" key="5">
    <source>
        <dbReference type="RefSeq" id="XP_019630676.1"/>
    </source>
</evidence>
<dbReference type="PANTHER" id="PTHR19959">
    <property type="entry name" value="KINESIN LIGHT CHAIN"/>
    <property type="match status" value="1"/>
</dbReference>
<dbReference type="RefSeq" id="XP_019630676.1">
    <property type="nucleotide sequence ID" value="XM_019775117.1"/>
</dbReference>
<dbReference type="Proteomes" id="UP000515135">
    <property type="component" value="Unplaced"/>
</dbReference>
<feature type="repeat" description="TPR" evidence="1">
    <location>
        <begin position="1444"/>
        <end position="1477"/>
    </location>
</feature>
<feature type="compositionally biased region" description="Basic and acidic residues" evidence="3">
    <location>
        <begin position="360"/>
        <end position="376"/>
    </location>
</feature>
<protein>
    <submittedName>
        <fullName evidence="5">Uncharacterized protein LOC109474756</fullName>
    </submittedName>
</protein>
<name>A0A6P4ZM13_BRABE</name>
<dbReference type="OrthoDB" id="9991614at2759"/>
<reference evidence="5" key="1">
    <citation type="submission" date="2025-08" db="UniProtKB">
        <authorList>
            <consortium name="RefSeq"/>
        </authorList>
    </citation>
    <scope>IDENTIFICATION</scope>
    <source>
        <tissue evidence="5">Gonad</tissue>
    </source>
</reference>
<evidence type="ECO:0000256" key="1">
    <source>
        <dbReference type="PROSITE-ProRule" id="PRU00339"/>
    </source>
</evidence>
<dbReference type="PROSITE" id="PS50005">
    <property type="entry name" value="TPR"/>
    <property type="match status" value="5"/>
</dbReference>
<dbReference type="InterPro" id="IPR011990">
    <property type="entry name" value="TPR-like_helical_dom_sf"/>
</dbReference>
<feature type="compositionally biased region" description="Polar residues" evidence="3">
    <location>
        <begin position="377"/>
        <end position="394"/>
    </location>
</feature>
<feature type="repeat" description="TPR" evidence="1">
    <location>
        <begin position="1620"/>
        <end position="1653"/>
    </location>
</feature>